<dbReference type="Pfam" id="PF00069">
    <property type="entry name" value="Pkinase"/>
    <property type="match status" value="1"/>
</dbReference>
<dbReference type="Gene3D" id="1.10.510.10">
    <property type="entry name" value="Transferase(Phosphotransferase) domain 1"/>
    <property type="match status" value="1"/>
</dbReference>
<keyword evidence="11" id="KW-1133">Transmembrane helix</keyword>
<dbReference type="GO" id="GO:0016020">
    <property type="term" value="C:membrane"/>
    <property type="evidence" value="ECO:0007669"/>
    <property type="project" value="UniProtKB-SubCell"/>
</dbReference>
<evidence type="ECO:0000256" key="5">
    <source>
        <dbReference type="ARBA" id="ARBA00022679"/>
    </source>
</evidence>
<evidence type="ECO:0000259" key="18">
    <source>
        <dbReference type="PROSITE" id="PS50011"/>
    </source>
</evidence>
<evidence type="ECO:0000256" key="3">
    <source>
        <dbReference type="ARBA" id="ARBA00022527"/>
    </source>
</evidence>
<dbReference type="GO" id="GO:0048544">
    <property type="term" value="P:recognition of pollen"/>
    <property type="evidence" value="ECO:0007669"/>
    <property type="project" value="InterPro"/>
</dbReference>
<gene>
    <name evidence="19" type="ORF">LIER_01520</name>
</gene>
<sequence>MEVVILYSLDVNGKVTQEDGASFITSDYGDQKLRRLTLDEDGDLRIYSYDQKGEKWGVVWSAVVELRKIHGQCGESSICMYDARNASTSCLCPPGFKRVPGNEDKCEIKVEMSNLKSTKFWPLDYVSFSSNQTDLKAANFTVCQSYCLNDDKCLGFMFKVDGNIFCKLILDSLLYGYWSPGTEMVTYLRVPSSETEMSNFVGMTEVLETTCPVRISLSFPLEESKANISLSFPLEESKANTRNIIIICTLFGAELISGLDMARTFGLEVMPSSGPKRFTLEEIKDATDNFAKHVGKSGFGDVYMGKLSDGRVVAVKCLKNVTGGDAEFWAEVTIIARMHHLNLIRLWGFCAEKGKRILVYEYVPNGSLDKFLFQSKLSPELRWQKHDDGTEGSTIKQVLDWNTQYRIALGVARAIACLHEECLERVLHCDIKPENILLGDDYCPKVFYPKVSDFGLAKLKKKEDIETMPRVRGTRGYMAPECIGSSPITSKADVYSFGVVL</sequence>
<comment type="catalytic activity">
    <reaction evidence="16">
        <text>L-threonyl-[protein] + ATP = O-phospho-L-threonyl-[protein] + ADP + H(+)</text>
        <dbReference type="Rhea" id="RHEA:46608"/>
        <dbReference type="Rhea" id="RHEA-COMP:11060"/>
        <dbReference type="Rhea" id="RHEA-COMP:11605"/>
        <dbReference type="ChEBI" id="CHEBI:15378"/>
        <dbReference type="ChEBI" id="CHEBI:30013"/>
        <dbReference type="ChEBI" id="CHEBI:30616"/>
        <dbReference type="ChEBI" id="CHEBI:61977"/>
        <dbReference type="ChEBI" id="CHEBI:456216"/>
        <dbReference type="EC" id="2.7.11.1"/>
    </reaction>
</comment>
<evidence type="ECO:0000256" key="16">
    <source>
        <dbReference type="ARBA" id="ARBA00047899"/>
    </source>
</evidence>
<evidence type="ECO:0000256" key="7">
    <source>
        <dbReference type="ARBA" id="ARBA00022729"/>
    </source>
</evidence>
<reference evidence="19 20" key="1">
    <citation type="submission" date="2024-01" db="EMBL/GenBank/DDBJ databases">
        <title>The complete chloroplast genome sequence of Lithospermum erythrorhizon: insights into the phylogenetic relationship among Boraginaceae species and the maternal lineages of purple gromwells.</title>
        <authorList>
            <person name="Okada T."/>
            <person name="Watanabe K."/>
        </authorList>
    </citation>
    <scope>NUCLEOTIDE SEQUENCE [LARGE SCALE GENOMIC DNA]</scope>
</reference>
<dbReference type="Proteomes" id="UP001454036">
    <property type="component" value="Unassembled WGS sequence"/>
</dbReference>
<keyword evidence="9" id="KW-0418">Kinase</keyword>
<dbReference type="InterPro" id="IPR011009">
    <property type="entry name" value="Kinase-like_dom_sf"/>
</dbReference>
<dbReference type="EMBL" id="BAABME010000147">
    <property type="protein sequence ID" value="GAA0140101.1"/>
    <property type="molecule type" value="Genomic_DNA"/>
</dbReference>
<keyword evidence="10" id="KW-0067">ATP-binding</keyword>
<evidence type="ECO:0000256" key="6">
    <source>
        <dbReference type="ARBA" id="ARBA00022692"/>
    </source>
</evidence>
<evidence type="ECO:0000313" key="20">
    <source>
        <dbReference type="Proteomes" id="UP001454036"/>
    </source>
</evidence>
<keyword evidence="20" id="KW-1185">Reference proteome</keyword>
<evidence type="ECO:0000313" key="19">
    <source>
        <dbReference type="EMBL" id="GAA0140101.1"/>
    </source>
</evidence>
<keyword evidence="4" id="KW-0245">EGF-like domain</keyword>
<keyword evidence="14" id="KW-0675">Receptor</keyword>
<evidence type="ECO:0000256" key="13">
    <source>
        <dbReference type="ARBA" id="ARBA00023157"/>
    </source>
</evidence>
<evidence type="ECO:0000256" key="4">
    <source>
        <dbReference type="ARBA" id="ARBA00022536"/>
    </source>
</evidence>
<keyword evidence="5" id="KW-0808">Transferase</keyword>
<evidence type="ECO:0000256" key="12">
    <source>
        <dbReference type="ARBA" id="ARBA00023136"/>
    </source>
</evidence>
<organism evidence="19 20">
    <name type="scientific">Lithospermum erythrorhizon</name>
    <name type="common">Purple gromwell</name>
    <name type="synonym">Lithospermum officinale var. erythrorhizon</name>
    <dbReference type="NCBI Taxonomy" id="34254"/>
    <lineage>
        <taxon>Eukaryota</taxon>
        <taxon>Viridiplantae</taxon>
        <taxon>Streptophyta</taxon>
        <taxon>Embryophyta</taxon>
        <taxon>Tracheophyta</taxon>
        <taxon>Spermatophyta</taxon>
        <taxon>Magnoliopsida</taxon>
        <taxon>eudicotyledons</taxon>
        <taxon>Gunneridae</taxon>
        <taxon>Pentapetalae</taxon>
        <taxon>asterids</taxon>
        <taxon>lamiids</taxon>
        <taxon>Boraginales</taxon>
        <taxon>Boraginaceae</taxon>
        <taxon>Boraginoideae</taxon>
        <taxon>Lithospermeae</taxon>
        <taxon>Lithospermum</taxon>
    </lineage>
</organism>
<dbReference type="EC" id="2.7.11.1" evidence="2"/>
<evidence type="ECO:0000256" key="11">
    <source>
        <dbReference type="ARBA" id="ARBA00022989"/>
    </source>
</evidence>
<keyword evidence="13" id="KW-1015">Disulfide bond</keyword>
<evidence type="ECO:0000256" key="2">
    <source>
        <dbReference type="ARBA" id="ARBA00012513"/>
    </source>
</evidence>
<dbReference type="PROSITE" id="PS00108">
    <property type="entry name" value="PROTEIN_KINASE_ST"/>
    <property type="match status" value="1"/>
</dbReference>
<comment type="caution">
    <text evidence="19">The sequence shown here is derived from an EMBL/GenBank/DDBJ whole genome shotgun (WGS) entry which is preliminary data.</text>
</comment>
<evidence type="ECO:0000256" key="15">
    <source>
        <dbReference type="ARBA" id="ARBA00023180"/>
    </source>
</evidence>
<accession>A0AAV3NLX2</accession>
<dbReference type="PANTHER" id="PTHR47974:SF6">
    <property type="entry name" value="NON-SPECIFIC SERINE_THREONINE PROTEIN KINASE"/>
    <property type="match status" value="1"/>
</dbReference>
<evidence type="ECO:0000256" key="8">
    <source>
        <dbReference type="ARBA" id="ARBA00022741"/>
    </source>
</evidence>
<evidence type="ECO:0000256" key="17">
    <source>
        <dbReference type="ARBA" id="ARBA00048679"/>
    </source>
</evidence>
<dbReference type="FunFam" id="3.30.200.20:FF:000059">
    <property type="entry name" value="S-receptor-like serine/threonine-protein kinase"/>
    <property type="match status" value="1"/>
</dbReference>
<evidence type="ECO:0000256" key="1">
    <source>
        <dbReference type="ARBA" id="ARBA00004479"/>
    </source>
</evidence>
<protein>
    <recommendedName>
        <fullName evidence="2">non-specific serine/threonine protein kinase</fullName>
        <ecNumber evidence="2">2.7.11.1</ecNumber>
    </recommendedName>
</protein>
<name>A0AAV3NLX2_LITER</name>
<dbReference type="Pfam" id="PF00954">
    <property type="entry name" value="S_locus_glycop"/>
    <property type="match status" value="1"/>
</dbReference>
<dbReference type="InterPro" id="IPR000719">
    <property type="entry name" value="Prot_kinase_dom"/>
</dbReference>
<proteinExistence type="predicted"/>
<dbReference type="AlphaFoldDB" id="A0AAV3NLX2"/>
<keyword evidence="15" id="KW-0325">Glycoprotein</keyword>
<dbReference type="SMART" id="SM00220">
    <property type="entry name" value="S_TKc"/>
    <property type="match status" value="1"/>
</dbReference>
<evidence type="ECO:0000256" key="10">
    <source>
        <dbReference type="ARBA" id="ARBA00022840"/>
    </source>
</evidence>
<feature type="domain" description="Protein kinase" evidence="18">
    <location>
        <begin position="288"/>
        <end position="501"/>
    </location>
</feature>
<comment type="catalytic activity">
    <reaction evidence="17">
        <text>L-seryl-[protein] + ATP = O-phospho-L-seryl-[protein] + ADP + H(+)</text>
        <dbReference type="Rhea" id="RHEA:17989"/>
        <dbReference type="Rhea" id="RHEA-COMP:9863"/>
        <dbReference type="Rhea" id="RHEA-COMP:11604"/>
        <dbReference type="ChEBI" id="CHEBI:15378"/>
        <dbReference type="ChEBI" id="CHEBI:29999"/>
        <dbReference type="ChEBI" id="CHEBI:30616"/>
        <dbReference type="ChEBI" id="CHEBI:83421"/>
        <dbReference type="ChEBI" id="CHEBI:456216"/>
        <dbReference type="EC" id="2.7.11.1"/>
    </reaction>
</comment>
<dbReference type="GO" id="GO:0005524">
    <property type="term" value="F:ATP binding"/>
    <property type="evidence" value="ECO:0007669"/>
    <property type="project" value="UniProtKB-KW"/>
</dbReference>
<evidence type="ECO:0000256" key="9">
    <source>
        <dbReference type="ARBA" id="ARBA00022777"/>
    </source>
</evidence>
<dbReference type="Gene3D" id="3.30.200.20">
    <property type="entry name" value="Phosphorylase Kinase, domain 1"/>
    <property type="match status" value="1"/>
</dbReference>
<dbReference type="SUPFAM" id="SSF56112">
    <property type="entry name" value="Protein kinase-like (PK-like)"/>
    <property type="match status" value="1"/>
</dbReference>
<evidence type="ECO:0000256" key="14">
    <source>
        <dbReference type="ARBA" id="ARBA00023170"/>
    </source>
</evidence>
<keyword evidence="7" id="KW-0732">Signal</keyword>
<keyword evidence="6" id="KW-0812">Transmembrane</keyword>
<comment type="subcellular location">
    <subcellularLocation>
        <location evidence="1">Membrane</location>
        <topology evidence="1">Single-pass type I membrane protein</topology>
    </subcellularLocation>
</comment>
<dbReference type="InterPro" id="IPR000858">
    <property type="entry name" value="S_locus_glycoprot_dom"/>
</dbReference>
<keyword evidence="12" id="KW-0472">Membrane</keyword>
<dbReference type="PROSITE" id="PS50011">
    <property type="entry name" value="PROTEIN_KINASE_DOM"/>
    <property type="match status" value="1"/>
</dbReference>
<dbReference type="PANTHER" id="PTHR47974">
    <property type="entry name" value="OS07G0415500 PROTEIN"/>
    <property type="match status" value="1"/>
</dbReference>
<keyword evidence="3" id="KW-0723">Serine/threonine-protein kinase</keyword>
<dbReference type="InterPro" id="IPR008271">
    <property type="entry name" value="Ser/Thr_kinase_AS"/>
</dbReference>
<dbReference type="GO" id="GO:0004674">
    <property type="term" value="F:protein serine/threonine kinase activity"/>
    <property type="evidence" value="ECO:0007669"/>
    <property type="project" value="UniProtKB-KW"/>
</dbReference>
<keyword evidence="8" id="KW-0547">Nucleotide-binding</keyword>